<accession>A0ABV9M5W5</accession>
<dbReference type="EMBL" id="JBHSGT010000067">
    <property type="protein sequence ID" value="MFC4711187.1"/>
    <property type="molecule type" value="Genomic_DNA"/>
</dbReference>
<evidence type="ECO:0000313" key="1">
    <source>
        <dbReference type="EMBL" id="MFC4711187.1"/>
    </source>
</evidence>
<evidence type="ECO:0008006" key="3">
    <source>
        <dbReference type="Google" id="ProtNLM"/>
    </source>
</evidence>
<proteinExistence type="predicted"/>
<comment type="caution">
    <text evidence="1">The sequence shown here is derived from an EMBL/GenBank/DDBJ whole genome shotgun (WGS) entry which is preliminary data.</text>
</comment>
<keyword evidence="2" id="KW-1185">Reference proteome</keyword>
<dbReference type="Proteomes" id="UP001596026">
    <property type="component" value="Unassembled WGS sequence"/>
</dbReference>
<organism evidence="1 2">
    <name type="scientific">Enterococcus eurekensis</name>
    <dbReference type="NCBI Taxonomy" id="1159753"/>
    <lineage>
        <taxon>Bacteria</taxon>
        <taxon>Bacillati</taxon>
        <taxon>Bacillota</taxon>
        <taxon>Bacilli</taxon>
        <taxon>Lactobacillales</taxon>
        <taxon>Enterococcaceae</taxon>
        <taxon>Enterococcus</taxon>
    </lineage>
</organism>
<protein>
    <recommendedName>
        <fullName evidence="3">Transposase</fullName>
    </recommendedName>
</protein>
<sequence length="40" mass="4678">MVFYHVLSNPKNVQDFYTNNQLIQLPKELMASFVDETTSD</sequence>
<evidence type="ECO:0000313" key="2">
    <source>
        <dbReference type="Proteomes" id="UP001596026"/>
    </source>
</evidence>
<gene>
    <name evidence="1" type="ORF">ACFO3L_11310</name>
</gene>
<name>A0ABV9M5W5_9ENTE</name>
<dbReference type="RefSeq" id="WP_379967611.1">
    <property type="nucleotide sequence ID" value="NZ_JBHSGT010000067.1"/>
</dbReference>
<reference evidence="2" key="1">
    <citation type="journal article" date="2019" name="Int. J. Syst. Evol. Microbiol.">
        <title>The Global Catalogue of Microorganisms (GCM) 10K type strain sequencing project: providing services to taxonomists for standard genome sequencing and annotation.</title>
        <authorList>
            <consortium name="The Broad Institute Genomics Platform"/>
            <consortium name="The Broad Institute Genome Sequencing Center for Infectious Disease"/>
            <person name="Wu L."/>
            <person name="Ma J."/>
        </authorList>
    </citation>
    <scope>NUCLEOTIDE SEQUENCE [LARGE SCALE GENOMIC DNA]</scope>
    <source>
        <strain evidence="2">CGMCC 1.19061</strain>
    </source>
</reference>